<evidence type="ECO:0000256" key="1">
    <source>
        <dbReference type="ARBA" id="ARBA00006096"/>
    </source>
</evidence>
<evidence type="ECO:0000313" key="4">
    <source>
        <dbReference type="EMBL" id="MFC3882157.1"/>
    </source>
</evidence>
<comment type="similarity">
    <text evidence="1">Belongs to the peptidase S13 family.</text>
</comment>
<keyword evidence="4" id="KW-0121">Carboxypeptidase</keyword>
<dbReference type="Pfam" id="PF02113">
    <property type="entry name" value="Peptidase_S13"/>
    <property type="match status" value="1"/>
</dbReference>
<keyword evidence="2 4" id="KW-0378">Hydrolase</keyword>
<dbReference type="Gene3D" id="3.40.710.10">
    <property type="entry name" value="DD-peptidase/beta-lactamase superfamily"/>
    <property type="match status" value="1"/>
</dbReference>
<organism evidence="4 5">
    <name type="scientific">Bacillus songklensis</name>
    <dbReference type="NCBI Taxonomy" id="1069116"/>
    <lineage>
        <taxon>Bacteria</taxon>
        <taxon>Bacillati</taxon>
        <taxon>Bacillota</taxon>
        <taxon>Bacilli</taxon>
        <taxon>Bacillales</taxon>
        <taxon>Bacillaceae</taxon>
        <taxon>Bacillus</taxon>
    </lineage>
</organism>
<name>A0ABV8AX76_9BACI</name>
<evidence type="ECO:0000256" key="2">
    <source>
        <dbReference type="ARBA" id="ARBA00022801"/>
    </source>
</evidence>
<dbReference type="Gene3D" id="3.50.80.20">
    <property type="entry name" value="D-Ala-D-Ala carboxypeptidase C, peptidase S13"/>
    <property type="match status" value="1"/>
</dbReference>
<dbReference type="EMBL" id="JBHRZT010000007">
    <property type="protein sequence ID" value="MFC3882157.1"/>
    <property type="molecule type" value="Genomic_DNA"/>
</dbReference>
<dbReference type="EC" id="3.4.16.4" evidence="4"/>
<dbReference type="PANTHER" id="PTHR30023:SF0">
    <property type="entry name" value="PENICILLIN-SENSITIVE CARBOXYPEPTIDASE A"/>
    <property type="match status" value="1"/>
</dbReference>
<dbReference type="PRINTS" id="PR00922">
    <property type="entry name" value="DADACBPTASE3"/>
</dbReference>
<dbReference type="SUPFAM" id="SSF56601">
    <property type="entry name" value="beta-lactamase/transpeptidase-like"/>
    <property type="match status" value="1"/>
</dbReference>
<proteinExistence type="inferred from homology"/>
<dbReference type="Proteomes" id="UP001595752">
    <property type="component" value="Unassembled WGS sequence"/>
</dbReference>
<comment type="caution">
    <text evidence="4">The sequence shown here is derived from an EMBL/GenBank/DDBJ whole genome shotgun (WGS) entry which is preliminary data.</text>
</comment>
<gene>
    <name evidence="4" type="primary">dacB</name>
    <name evidence="4" type="ORF">ACFOU2_00905</name>
</gene>
<keyword evidence="4" id="KW-0645">Protease</keyword>
<keyword evidence="5" id="KW-1185">Reference proteome</keyword>
<dbReference type="NCBIfam" id="TIGR00666">
    <property type="entry name" value="PBP4"/>
    <property type="match status" value="1"/>
</dbReference>
<protein>
    <submittedName>
        <fullName evidence="4">D-alanyl-D-alanine carboxypeptidase/D-alanyl-D-alanine-endopeptidase</fullName>
        <ecNumber evidence="4">3.4.16.4</ecNumber>
    </submittedName>
</protein>
<dbReference type="InterPro" id="IPR012338">
    <property type="entry name" value="Beta-lactam/transpept-like"/>
</dbReference>
<sequence length="501" mass="55015">MFSNAMKRKQWLGVLLILTLVTMPFQAADISGVQASDEYAGLEHQINQILTDERLDGAISSVSIRDAKSGDVVLSRLGDMRLKVASNMKLLTGAAALETLGPNYTFKTELLSDGAMKGKTLQGNLYLKGKGDPTLLEQDFDELAKELKRLGIKEVEGNLVADDTWYNDVRLSEDIMWNDEPYYYGAQISALTASPNEDFDAGTVIVEAYPTKVGQPADIKLTPQTDYPKMVNHTTTVEEAGPRDITITREHGTNNVIVEGMIPAKSIRAREWITLSEPTGYALDLFRNSLKKEGIKVKGNDHAYGAAPQNAELLYTKESMPLSGILVPYMKFSNNTIAEILVKEMGRVVHNEGSWEKGLEVVRDYLRSIGVNVDTVRLRDGSGISHVSNVPANELSKLLFEVQQEDWYPIYLHSFPVAGASDRLAGGTLRNRMKGTAAEGNVKAKTGSVTGSSSLSGYVKTQGGQELIFSIVLNNFLSDDLKDIEDKIAIALAEYKPKQSK</sequence>
<feature type="chain" id="PRO_5045574995" evidence="3">
    <location>
        <begin position="28"/>
        <end position="501"/>
    </location>
</feature>
<dbReference type="RefSeq" id="WP_377911367.1">
    <property type="nucleotide sequence ID" value="NZ_JBHRZT010000007.1"/>
</dbReference>
<evidence type="ECO:0000256" key="3">
    <source>
        <dbReference type="SAM" id="SignalP"/>
    </source>
</evidence>
<dbReference type="GO" id="GO:0009002">
    <property type="term" value="F:serine-type D-Ala-D-Ala carboxypeptidase activity"/>
    <property type="evidence" value="ECO:0007669"/>
    <property type="project" value="UniProtKB-EC"/>
</dbReference>
<keyword evidence="3" id="KW-0732">Signal</keyword>
<feature type="signal peptide" evidence="3">
    <location>
        <begin position="1"/>
        <end position="27"/>
    </location>
</feature>
<evidence type="ECO:0000313" key="5">
    <source>
        <dbReference type="Proteomes" id="UP001595752"/>
    </source>
</evidence>
<dbReference type="InterPro" id="IPR000667">
    <property type="entry name" value="Peptidase_S13"/>
</dbReference>
<accession>A0ABV8AX76</accession>
<dbReference type="PANTHER" id="PTHR30023">
    <property type="entry name" value="D-ALANYL-D-ALANINE CARBOXYPEPTIDASE"/>
    <property type="match status" value="1"/>
</dbReference>
<reference evidence="5" key="1">
    <citation type="journal article" date="2019" name="Int. J. Syst. Evol. Microbiol.">
        <title>The Global Catalogue of Microorganisms (GCM) 10K type strain sequencing project: providing services to taxonomists for standard genome sequencing and annotation.</title>
        <authorList>
            <consortium name="The Broad Institute Genomics Platform"/>
            <consortium name="The Broad Institute Genome Sequencing Center for Infectious Disease"/>
            <person name="Wu L."/>
            <person name="Ma J."/>
        </authorList>
    </citation>
    <scope>NUCLEOTIDE SEQUENCE [LARGE SCALE GENOMIC DNA]</scope>
    <source>
        <strain evidence="5">CCUG 61889</strain>
    </source>
</reference>